<dbReference type="EMBL" id="VMNX01000002">
    <property type="protein sequence ID" value="MPY47375.1"/>
    <property type="molecule type" value="Genomic_DNA"/>
</dbReference>
<comment type="caution">
    <text evidence="4">The sequence shown here is derived from an EMBL/GenBank/DDBJ whole genome shotgun (WGS) entry which is preliminary data.</text>
</comment>
<dbReference type="PANTHER" id="PTHR30055">
    <property type="entry name" value="HTH-TYPE TRANSCRIPTIONAL REGULATOR RUTR"/>
    <property type="match status" value="1"/>
</dbReference>
<dbReference type="PRINTS" id="PR00455">
    <property type="entry name" value="HTHTETR"/>
</dbReference>
<feature type="DNA-binding region" description="H-T-H motif" evidence="2">
    <location>
        <begin position="40"/>
        <end position="59"/>
    </location>
</feature>
<evidence type="ECO:0000313" key="5">
    <source>
        <dbReference type="Proteomes" id="UP000373149"/>
    </source>
</evidence>
<reference evidence="4 5" key="1">
    <citation type="submission" date="2019-09" db="EMBL/GenBank/DDBJ databases">
        <authorList>
            <person name="Duangmal K."/>
            <person name="Teo W.F.A."/>
            <person name="Lipun K."/>
        </authorList>
    </citation>
    <scope>NUCLEOTIDE SEQUENCE [LARGE SCALE GENOMIC DNA]</scope>
    <source>
        <strain evidence="4 5">K1PN6</strain>
    </source>
</reference>
<evidence type="ECO:0000313" key="4">
    <source>
        <dbReference type="EMBL" id="MPY47375.1"/>
    </source>
</evidence>
<dbReference type="GO" id="GO:0003700">
    <property type="term" value="F:DNA-binding transcription factor activity"/>
    <property type="evidence" value="ECO:0007669"/>
    <property type="project" value="TreeGrafter"/>
</dbReference>
<dbReference type="RefSeq" id="WP_152858179.1">
    <property type="nucleotide sequence ID" value="NZ_VMNX01000002.1"/>
</dbReference>
<feature type="domain" description="HTH tetR-type" evidence="3">
    <location>
        <begin position="17"/>
        <end position="77"/>
    </location>
</feature>
<dbReference type="InterPro" id="IPR001647">
    <property type="entry name" value="HTH_TetR"/>
</dbReference>
<gene>
    <name evidence="4" type="ORF">FPZ41_01700</name>
</gene>
<dbReference type="AlphaFoldDB" id="A0A5N8WMC1"/>
<evidence type="ECO:0000256" key="1">
    <source>
        <dbReference type="ARBA" id="ARBA00023125"/>
    </source>
</evidence>
<dbReference type="InterPro" id="IPR009057">
    <property type="entry name" value="Homeodomain-like_sf"/>
</dbReference>
<proteinExistence type="predicted"/>
<dbReference type="GO" id="GO:0000976">
    <property type="term" value="F:transcription cis-regulatory region binding"/>
    <property type="evidence" value="ECO:0007669"/>
    <property type="project" value="TreeGrafter"/>
</dbReference>
<dbReference type="PROSITE" id="PS50977">
    <property type="entry name" value="HTH_TETR_2"/>
    <property type="match status" value="1"/>
</dbReference>
<dbReference type="Gene3D" id="1.10.357.10">
    <property type="entry name" value="Tetracycline Repressor, domain 2"/>
    <property type="match status" value="1"/>
</dbReference>
<evidence type="ECO:0000256" key="2">
    <source>
        <dbReference type="PROSITE-ProRule" id="PRU00335"/>
    </source>
</evidence>
<accession>A0A5N8WMC1</accession>
<organism evidence="4 5">
    <name type="scientific">Streptomyces acidicola</name>
    <dbReference type="NCBI Taxonomy" id="2596892"/>
    <lineage>
        <taxon>Bacteria</taxon>
        <taxon>Bacillati</taxon>
        <taxon>Actinomycetota</taxon>
        <taxon>Actinomycetes</taxon>
        <taxon>Kitasatosporales</taxon>
        <taxon>Streptomycetaceae</taxon>
        <taxon>Streptomyces</taxon>
    </lineage>
</organism>
<dbReference type="Pfam" id="PF00440">
    <property type="entry name" value="TetR_N"/>
    <property type="match status" value="1"/>
</dbReference>
<evidence type="ECO:0000259" key="3">
    <source>
        <dbReference type="PROSITE" id="PS50977"/>
    </source>
</evidence>
<dbReference type="Proteomes" id="UP000373149">
    <property type="component" value="Unassembled WGS sequence"/>
</dbReference>
<keyword evidence="1 2" id="KW-0238">DNA-binding</keyword>
<keyword evidence="5" id="KW-1185">Reference proteome</keyword>
<protein>
    <submittedName>
        <fullName evidence="4">TetR/AcrR family transcriptional regulator</fullName>
    </submittedName>
</protein>
<dbReference type="SUPFAM" id="SSF46689">
    <property type="entry name" value="Homeodomain-like"/>
    <property type="match status" value="1"/>
</dbReference>
<dbReference type="InterPro" id="IPR050109">
    <property type="entry name" value="HTH-type_TetR-like_transc_reg"/>
</dbReference>
<dbReference type="PANTHER" id="PTHR30055:SF209">
    <property type="entry name" value="POSSIBLE TRANSCRIPTIONAL REGULATORY PROTEIN (PROBABLY TETR-FAMILY)"/>
    <property type="match status" value="1"/>
</dbReference>
<sequence length="235" mass="24649">MGASDGAAADAERSDAARNRARLLEAARHLVSEHGAEHVTMEAVAKEAGVGKGTLFRRFGDRDGLLVALLDEAEAEFDEAYTSGPPPLGPGAPAADRLTAFGCALISRIAAVSDLGASLARQLRLRNRNASATGRAFHRHVSTLLREAGVDGDHDMLAHALLAFTTIETADYLGGECDIPTERLQTTWADLVRLVTRPDGLDGEDREADPLGVQGLGEHVGVAPAIANAAFHTTG</sequence>
<name>A0A5N8WMC1_9ACTN</name>